<dbReference type="Gene3D" id="3.40.250.10">
    <property type="entry name" value="Rhodanese-like domain"/>
    <property type="match status" value="1"/>
</dbReference>
<gene>
    <name evidence="2" type="ORF">C4K46_02320</name>
</gene>
<dbReference type="EMBL" id="PRDG01000001">
    <property type="protein sequence ID" value="MBP2622771.1"/>
    <property type="molecule type" value="Genomic_DNA"/>
</dbReference>
<dbReference type="CDD" id="cd00158">
    <property type="entry name" value="RHOD"/>
    <property type="match status" value="1"/>
</dbReference>
<dbReference type="PANTHER" id="PTHR43031:SF17">
    <property type="entry name" value="SULFURTRANSFERASE YTWF-RELATED"/>
    <property type="match status" value="1"/>
</dbReference>
<evidence type="ECO:0000313" key="3">
    <source>
        <dbReference type="Proteomes" id="UP001519296"/>
    </source>
</evidence>
<dbReference type="InterPro" id="IPR001763">
    <property type="entry name" value="Rhodanese-like_dom"/>
</dbReference>
<sequence length="110" mass="12411">MFKQVFSGLFSGSKNLAISELPALLKRKNSLLLDVRERQEFLNGHIPQAINQPLSQLDDFHGDKDKDYLVICQSGMRSQRASRFLRDKGYRVTNVSGGMNAWTGPIKEGK</sequence>
<dbReference type="InterPro" id="IPR036873">
    <property type="entry name" value="Rhodanese-like_dom_sf"/>
</dbReference>
<dbReference type="PANTHER" id="PTHR43031">
    <property type="entry name" value="FAD-DEPENDENT OXIDOREDUCTASE"/>
    <property type="match status" value="1"/>
</dbReference>
<comment type="caution">
    <text evidence="2">The sequence shown here is derived from an EMBL/GenBank/DDBJ whole genome shotgun (WGS) entry which is preliminary data.</text>
</comment>
<dbReference type="SMART" id="SM00450">
    <property type="entry name" value="RHOD"/>
    <property type="match status" value="1"/>
</dbReference>
<feature type="domain" description="Rhodanese" evidence="1">
    <location>
        <begin position="26"/>
        <end position="108"/>
    </location>
</feature>
<dbReference type="PROSITE" id="PS50206">
    <property type="entry name" value="RHODANESE_3"/>
    <property type="match status" value="1"/>
</dbReference>
<evidence type="ECO:0000313" key="2">
    <source>
        <dbReference type="EMBL" id="MBP2622771.1"/>
    </source>
</evidence>
<protein>
    <submittedName>
        <fullName evidence="2">Sulfurtransferase</fullName>
    </submittedName>
</protein>
<reference evidence="2 3" key="1">
    <citation type="submission" date="2018-02" db="EMBL/GenBank/DDBJ databases">
        <title>Draft genome sequence of Streptococcus oricebi CCUG 70868T type strain.</title>
        <authorList>
            <person name="Mendez V."/>
            <person name="Salva-Serra F."/>
            <person name="Jaen-Luchoro D."/>
            <person name="Gonzales-Siles L."/>
            <person name="Karlsson R."/>
            <person name="Engstrom-Jakobsson H."/>
            <person name="Busquets A."/>
            <person name="Gomila M."/>
            <person name="Pineiro-Iglesias B."/>
            <person name="Bennasar-Figueras A."/>
            <person name="Seeger M."/>
            <person name="Moore E."/>
        </authorList>
    </citation>
    <scope>NUCLEOTIDE SEQUENCE [LARGE SCALE GENOMIC DNA]</scope>
    <source>
        <strain evidence="2 3">CCUG 70868</strain>
    </source>
</reference>
<dbReference type="SUPFAM" id="SSF52821">
    <property type="entry name" value="Rhodanese/Cell cycle control phosphatase"/>
    <property type="match status" value="1"/>
</dbReference>
<keyword evidence="3" id="KW-1185">Reference proteome</keyword>
<dbReference type="InterPro" id="IPR050229">
    <property type="entry name" value="GlpE_sulfurtransferase"/>
</dbReference>
<organism evidence="2 3">
    <name type="scientific">Streptococcus oricebi</name>
    <dbReference type="NCBI Taxonomy" id="1547447"/>
    <lineage>
        <taxon>Bacteria</taxon>
        <taxon>Bacillati</taxon>
        <taxon>Bacillota</taxon>
        <taxon>Bacilli</taxon>
        <taxon>Lactobacillales</taxon>
        <taxon>Streptococcaceae</taxon>
        <taxon>Streptococcus</taxon>
    </lineage>
</organism>
<evidence type="ECO:0000259" key="1">
    <source>
        <dbReference type="PROSITE" id="PS50206"/>
    </source>
</evidence>
<dbReference type="Pfam" id="PF00581">
    <property type="entry name" value="Rhodanese"/>
    <property type="match status" value="1"/>
</dbReference>
<dbReference type="RefSeq" id="WP_209626946.1">
    <property type="nucleotide sequence ID" value="NZ_PRDG01000001.1"/>
</dbReference>
<dbReference type="Proteomes" id="UP001519296">
    <property type="component" value="Unassembled WGS sequence"/>
</dbReference>
<accession>A0ABS5B1Q9</accession>
<proteinExistence type="predicted"/>
<name>A0ABS5B1Q9_9STRE</name>